<comment type="caution">
    <text evidence="2">The sequence shown here is derived from an EMBL/GenBank/DDBJ whole genome shotgun (WGS) entry which is preliminary data.</text>
</comment>
<keyword evidence="1" id="KW-0812">Transmembrane</keyword>
<dbReference type="AlphaFoldDB" id="A0AA39T134"/>
<keyword evidence="3" id="KW-1185">Reference proteome</keyword>
<reference evidence="2" key="1">
    <citation type="journal article" date="2022" name="Plant J.">
        <title>Strategies of tolerance reflected in two North American maple genomes.</title>
        <authorList>
            <person name="McEvoy S.L."/>
            <person name="Sezen U.U."/>
            <person name="Trouern-Trend A."/>
            <person name="McMahon S.M."/>
            <person name="Schaberg P.G."/>
            <person name="Yang J."/>
            <person name="Wegrzyn J.L."/>
            <person name="Swenson N.G."/>
        </authorList>
    </citation>
    <scope>NUCLEOTIDE SEQUENCE</scope>
    <source>
        <strain evidence="2">NS2018</strain>
    </source>
</reference>
<evidence type="ECO:0000256" key="1">
    <source>
        <dbReference type="SAM" id="Phobius"/>
    </source>
</evidence>
<gene>
    <name evidence="2" type="ORF">LWI29_004171</name>
</gene>
<organism evidence="2 3">
    <name type="scientific">Acer saccharum</name>
    <name type="common">Sugar maple</name>
    <dbReference type="NCBI Taxonomy" id="4024"/>
    <lineage>
        <taxon>Eukaryota</taxon>
        <taxon>Viridiplantae</taxon>
        <taxon>Streptophyta</taxon>
        <taxon>Embryophyta</taxon>
        <taxon>Tracheophyta</taxon>
        <taxon>Spermatophyta</taxon>
        <taxon>Magnoliopsida</taxon>
        <taxon>eudicotyledons</taxon>
        <taxon>Gunneridae</taxon>
        <taxon>Pentapetalae</taxon>
        <taxon>rosids</taxon>
        <taxon>malvids</taxon>
        <taxon>Sapindales</taxon>
        <taxon>Sapindaceae</taxon>
        <taxon>Hippocastanoideae</taxon>
        <taxon>Acereae</taxon>
        <taxon>Acer</taxon>
    </lineage>
</organism>
<protein>
    <submittedName>
        <fullName evidence="2">Uncharacterized protein</fullName>
    </submittedName>
</protein>
<keyword evidence="1" id="KW-1133">Transmembrane helix</keyword>
<proteinExistence type="predicted"/>
<name>A0AA39T134_ACESA</name>
<keyword evidence="1" id="KW-0472">Membrane</keyword>
<dbReference type="Proteomes" id="UP001168877">
    <property type="component" value="Unassembled WGS sequence"/>
</dbReference>
<dbReference type="EMBL" id="JAUESC010000003">
    <property type="protein sequence ID" value="KAK0599313.1"/>
    <property type="molecule type" value="Genomic_DNA"/>
</dbReference>
<accession>A0AA39T134</accession>
<reference evidence="2" key="2">
    <citation type="submission" date="2023-06" db="EMBL/GenBank/DDBJ databases">
        <authorList>
            <person name="Swenson N.G."/>
            <person name="Wegrzyn J.L."/>
            <person name="Mcevoy S.L."/>
        </authorList>
    </citation>
    <scope>NUCLEOTIDE SEQUENCE</scope>
    <source>
        <strain evidence="2">NS2018</strain>
        <tissue evidence="2">Leaf</tissue>
    </source>
</reference>
<evidence type="ECO:0000313" key="2">
    <source>
        <dbReference type="EMBL" id="KAK0599313.1"/>
    </source>
</evidence>
<evidence type="ECO:0000313" key="3">
    <source>
        <dbReference type="Proteomes" id="UP001168877"/>
    </source>
</evidence>
<sequence length="139" mass="16440">MSSSSSTPVPLIVVQLIGLQFFFFIAGLQFVRFKKKKKKKKIEKIRTIKWERMRGDNLLNTEKKNEKMRSIEWERMRGHRRHRRQLRGLRRQPQDSGDTSNRFLARFEMVNLNVKLSGTLGYVAPEYLLEGKLTDKSDV</sequence>
<feature type="transmembrane region" description="Helical" evidence="1">
    <location>
        <begin position="12"/>
        <end position="31"/>
    </location>
</feature>